<keyword evidence="1" id="KW-0812">Transmembrane</keyword>
<keyword evidence="1" id="KW-0472">Membrane</keyword>
<evidence type="ECO:0000256" key="1">
    <source>
        <dbReference type="SAM" id="Phobius"/>
    </source>
</evidence>
<keyword evidence="1" id="KW-1133">Transmembrane helix</keyword>
<dbReference type="Proteomes" id="UP001285441">
    <property type="component" value="Unassembled WGS sequence"/>
</dbReference>
<accession>A0AAE0NIA1</accession>
<keyword evidence="3" id="KW-1185">Reference proteome</keyword>
<reference evidence="2" key="2">
    <citation type="submission" date="2023-06" db="EMBL/GenBank/DDBJ databases">
        <authorList>
            <consortium name="Lawrence Berkeley National Laboratory"/>
            <person name="Haridas S."/>
            <person name="Hensen N."/>
            <person name="Bonometti L."/>
            <person name="Westerberg I."/>
            <person name="Brannstrom I.O."/>
            <person name="Guillou S."/>
            <person name="Cros-Aarteil S."/>
            <person name="Calhoun S."/>
            <person name="Kuo A."/>
            <person name="Mondo S."/>
            <person name="Pangilinan J."/>
            <person name="Riley R."/>
            <person name="LaButti K."/>
            <person name="Andreopoulos B."/>
            <person name="Lipzen A."/>
            <person name="Chen C."/>
            <person name="Yanf M."/>
            <person name="Daum C."/>
            <person name="Ng V."/>
            <person name="Clum A."/>
            <person name="Steindorff A."/>
            <person name="Ohm R."/>
            <person name="Martin F."/>
            <person name="Silar P."/>
            <person name="Natvig D."/>
            <person name="Lalanne C."/>
            <person name="Gautier V."/>
            <person name="Ament-velasquez S.L."/>
            <person name="Kruys A."/>
            <person name="Hutchinson M.I."/>
            <person name="Powell A.J."/>
            <person name="Barry K."/>
            <person name="Miller A.N."/>
            <person name="Grigoriev I.V."/>
            <person name="Debuchy R."/>
            <person name="Gladieux P."/>
            <person name="Thoren M.H."/>
            <person name="Johannesson H."/>
        </authorList>
    </citation>
    <scope>NUCLEOTIDE SEQUENCE</scope>
    <source>
        <strain evidence="2">CBS 232.78</strain>
    </source>
</reference>
<dbReference type="AlphaFoldDB" id="A0AAE0NIA1"/>
<reference evidence="2" key="1">
    <citation type="journal article" date="2023" name="Mol. Phylogenet. Evol.">
        <title>Genome-scale phylogeny and comparative genomics of the fungal order Sordariales.</title>
        <authorList>
            <person name="Hensen N."/>
            <person name="Bonometti L."/>
            <person name="Westerberg I."/>
            <person name="Brannstrom I.O."/>
            <person name="Guillou S."/>
            <person name="Cros-Aarteil S."/>
            <person name="Calhoun S."/>
            <person name="Haridas S."/>
            <person name="Kuo A."/>
            <person name="Mondo S."/>
            <person name="Pangilinan J."/>
            <person name="Riley R."/>
            <person name="LaButti K."/>
            <person name="Andreopoulos B."/>
            <person name="Lipzen A."/>
            <person name="Chen C."/>
            <person name="Yan M."/>
            <person name="Daum C."/>
            <person name="Ng V."/>
            <person name="Clum A."/>
            <person name="Steindorff A."/>
            <person name="Ohm R.A."/>
            <person name="Martin F."/>
            <person name="Silar P."/>
            <person name="Natvig D.O."/>
            <person name="Lalanne C."/>
            <person name="Gautier V."/>
            <person name="Ament-Velasquez S.L."/>
            <person name="Kruys A."/>
            <person name="Hutchinson M.I."/>
            <person name="Powell A.J."/>
            <person name="Barry K."/>
            <person name="Miller A.N."/>
            <person name="Grigoriev I.V."/>
            <person name="Debuchy R."/>
            <person name="Gladieux P."/>
            <person name="Hiltunen Thoren M."/>
            <person name="Johannesson H."/>
        </authorList>
    </citation>
    <scope>NUCLEOTIDE SEQUENCE</scope>
    <source>
        <strain evidence="2">CBS 232.78</strain>
    </source>
</reference>
<protein>
    <recommendedName>
        <fullName evidence="4">Transmembrane protein</fullName>
    </recommendedName>
</protein>
<gene>
    <name evidence="2" type="ORF">B0H63DRAFT_477132</name>
</gene>
<dbReference type="EMBL" id="JAULSW010000005">
    <property type="protein sequence ID" value="KAK3382016.1"/>
    <property type="molecule type" value="Genomic_DNA"/>
</dbReference>
<name>A0AAE0NIA1_9PEZI</name>
<evidence type="ECO:0008006" key="4">
    <source>
        <dbReference type="Google" id="ProtNLM"/>
    </source>
</evidence>
<proteinExistence type="predicted"/>
<feature type="transmembrane region" description="Helical" evidence="1">
    <location>
        <begin position="36"/>
        <end position="60"/>
    </location>
</feature>
<evidence type="ECO:0000313" key="3">
    <source>
        <dbReference type="Proteomes" id="UP001285441"/>
    </source>
</evidence>
<organism evidence="2 3">
    <name type="scientific">Podospora didyma</name>
    <dbReference type="NCBI Taxonomy" id="330526"/>
    <lineage>
        <taxon>Eukaryota</taxon>
        <taxon>Fungi</taxon>
        <taxon>Dikarya</taxon>
        <taxon>Ascomycota</taxon>
        <taxon>Pezizomycotina</taxon>
        <taxon>Sordariomycetes</taxon>
        <taxon>Sordariomycetidae</taxon>
        <taxon>Sordariales</taxon>
        <taxon>Podosporaceae</taxon>
        <taxon>Podospora</taxon>
    </lineage>
</organism>
<comment type="caution">
    <text evidence="2">The sequence shown here is derived from an EMBL/GenBank/DDBJ whole genome shotgun (WGS) entry which is preliminary data.</text>
</comment>
<evidence type="ECO:0000313" key="2">
    <source>
        <dbReference type="EMBL" id="KAK3382016.1"/>
    </source>
</evidence>
<sequence>MQRSTDMDTRTLHPRTRDVGDGRMRTCFVPYSGQPILLTCSVAQLFFCFFLSSVWLRFLVVPSNAVLLALEVGFNCRCAARWKECGGKGRRKGRCGLLCIFVFSYLFCY</sequence>